<evidence type="ECO:0000313" key="1">
    <source>
        <dbReference type="EMBL" id="EFB36941.1"/>
    </source>
</evidence>
<organism evidence="1 2">
    <name type="scientific">Segatella copri DSM 18205</name>
    <dbReference type="NCBI Taxonomy" id="537011"/>
    <lineage>
        <taxon>Bacteria</taxon>
        <taxon>Pseudomonadati</taxon>
        <taxon>Bacteroidota</taxon>
        <taxon>Bacteroidia</taxon>
        <taxon>Bacteroidales</taxon>
        <taxon>Prevotellaceae</taxon>
        <taxon>Segatella</taxon>
    </lineage>
</organism>
<comment type="caution">
    <text evidence="1">The sequence shown here is derived from an EMBL/GenBank/DDBJ whole genome shotgun (WGS) entry which is preliminary data.</text>
</comment>
<name>D1P8P8_9BACT</name>
<sequence>MPVLKTNNKKYYSNKKIHAYEASIYTKENETFGSDHLLHQADSLLLSYYGAKWEAKGVLS</sequence>
<dbReference type="HOGENOM" id="CLU_2937789_0_0_10"/>
<dbReference type="EMBL" id="ACBX02000001">
    <property type="protein sequence ID" value="EFB36941.1"/>
    <property type="molecule type" value="Genomic_DNA"/>
</dbReference>
<dbReference type="Proteomes" id="UP000004477">
    <property type="component" value="Unassembled WGS sequence"/>
</dbReference>
<keyword evidence="2" id="KW-1185">Reference proteome</keyword>
<proteinExistence type="predicted"/>
<dbReference type="STRING" id="537011.PREVCOP_03583"/>
<dbReference type="AlphaFoldDB" id="D1P8P8"/>
<evidence type="ECO:0000313" key="2">
    <source>
        <dbReference type="Proteomes" id="UP000004477"/>
    </source>
</evidence>
<gene>
    <name evidence="1" type="ORF">PREVCOP_03583</name>
</gene>
<dbReference type="PaxDb" id="537011-PREVCOP_03583"/>
<accession>D1P8P8</accession>
<reference evidence="1" key="1">
    <citation type="submission" date="2009-11" db="EMBL/GenBank/DDBJ databases">
        <authorList>
            <person name="Weinstock G."/>
            <person name="Sodergren E."/>
            <person name="Clifton S."/>
            <person name="Fulton L."/>
            <person name="Fulton B."/>
            <person name="Courtney L."/>
            <person name="Fronick C."/>
            <person name="Harrison M."/>
            <person name="Strong C."/>
            <person name="Farmer C."/>
            <person name="Delahaunty K."/>
            <person name="Markovic C."/>
            <person name="Hall O."/>
            <person name="Minx P."/>
            <person name="Tomlinson C."/>
            <person name="Mitreva M."/>
            <person name="Nelson J."/>
            <person name="Hou S."/>
            <person name="Wollam A."/>
            <person name="Pepin K.H."/>
            <person name="Johnson M."/>
            <person name="Bhonagiri V."/>
            <person name="Nash W.E."/>
            <person name="Warren W."/>
            <person name="Chinwalla A."/>
            <person name="Mardis E.R."/>
            <person name="Wilson R.K."/>
        </authorList>
    </citation>
    <scope>NUCLEOTIDE SEQUENCE [LARGE SCALE GENOMIC DNA]</scope>
    <source>
        <strain evidence="1">DSM 18205</strain>
    </source>
</reference>
<protein>
    <submittedName>
        <fullName evidence="1">Uncharacterized protein</fullName>
    </submittedName>
</protein>